<name>A0A9W8LUE7_9FUNG</name>
<dbReference type="AlphaFoldDB" id="A0A9W8LUE7"/>
<feature type="compositionally biased region" description="Low complexity" evidence="1">
    <location>
        <begin position="961"/>
        <end position="974"/>
    </location>
</feature>
<feature type="region of interest" description="Disordered" evidence="1">
    <location>
        <begin position="1130"/>
        <end position="1149"/>
    </location>
</feature>
<dbReference type="Proteomes" id="UP001140094">
    <property type="component" value="Unassembled WGS sequence"/>
</dbReference>
<feature type="compositionally biased region" description="Pro residues" evidence="1">
    <location>
        <begin position="941"/>
        <end position="950"/>
    </location>
</feature>
<reference evidence="2" key="1">
    <citation type="submission" date="2022-07" db="EMBL/GenBank/DDBJ databases">
        <title>Phylogenomic reconstructions and comparative analyses of Kickxellomycotina fungi.</title>
        <authorList>
            <person name="Reynolds N.K."/>
            <person name="Stajich J.E."/>
            <person name="Barry K."/>
            <person name="Grigoriev I.V."/>
            <person name="Crous P."/>
            <person name="Smith M.E."/>
        </authorList>
    </citation>
    <scope>NUCLEOTIDE SEQUENCE</scope>
    <source>
        <strain evidence="2">NRRL 1565</strain>
    </source>
</reference>
<feature type="region of interest" description="Disordered" evidence="1">
    <location>
        <begin position="463"/>
        <end position="485"/>
    </location>
</feature>
<organism evidence="2 3">
    <name type="scientific">Coemansia guatemalensis</name>
    <dbReference type="NCBI Taxonomy" id="2761395"/>
    <lineage>
        <taxon>Eukaryota</taxon>
        <taxon>Fungi</taxon>
        <taxon>Fungi incertae sedis</taxon>
        <taxon>Zoopagomycota</taxon>
        <taxon>Kickxellomycotina</taxon>
        <taxon>Kickxellomycetes</taxon>
        <taxon>Kickxellales</taxon>
        <taxon>Kickxellaceae</taxon>
        <taxon>Coemansia</taxon>
    </lineage>
</organism>
<feature type="compositionally biased region" description="Low complexity" evidence="1">
    <location>
        <begin position="227"/>
        <end position="241"/>
    </location>
</feature>
<feature type="region of interest" description="Disordered" evidence="1">
    <location>
        <begin position="590"/>
        <end position="979"/>
    </location>
</feature>
<feature type="compositionally biased region" description="Polar residues" evidence="1">
    <location>
        <begin position="1085"/>
        <end position="1100"/>
    </location>
</feature>
<sequence>MRDQLLLYSQAATHSDDSLYSAESTADGGSTASGSRESTGRRLRHRRTGDESDANSNASTLLHRAALQTRAKVGQPSQETVPGTFAQDEQVRVGGRLGDSKAPQGPRISHKRSASLLSRFRNAGVSPASSPTPSESSSRDTRSDRTLAHSASSGSVRRAAAQEATAHEQQQHQQRPSVRVLPPEQDAHRLRKRGAPRGDRPGGFISQLLRGPSRSPQHSANAPVARQQQQQQSQEPQQFQQHMDLSAMRHERSPGTPHSQHSAGSASPGSANNGAHFHVSQCHFTAPEDGPESAGSDQGAYCMGGEDDSDMYYSGSESSQTGDDDGAGYGWYGTHDAPETTADITAGLPVYEPIDMDRAGGYAQATRPMLPDARMLAPMASLADAFGAGVSASGALSSRELRFAVENLMLVEQHRFLIRDLGHARAAIGALKQVVQAKDERLDLCEAANAELHQRVAQLEAALAQEQHSHPPSEVAQAEPPAEDDVNTQMVPQLQEPQPQPVSRPLSGYATGFALAERPVHQLPRVFSGDYSADVHAMESSVEALASAITSMPRDTDSVDAIIARTTPEPPEEPTPPEPRRRSRLLSAFRLSSYGGTPGEPVGGTTKHKRRSVSLGSSRPQQPSPDVAQSAGAGSPAAPQQPAVGRTRADSHESLAASCPTLIPGIARTRNTQKPARPASQGRYPTDLGLGDAMAAPAPAPDAAPAPVQDTKERRRRVSHRFSLNPKPRRSTSAPSRPHSMRVSRHRSWLFHLFGGGSSSSTATDTAAEPPSPELGEDIDDSDDFSGMRARRRRVMTHSTSEVSQFLGRLRLEEDGPPRATGLEDVVDVSGEDEERASRPSLSVAEIRQQTLDALNGSQRKRPPLPDELSSPQRRDSAERSTITRLNAPPRAAGLGVSISHRGPPNAPDAPHLLDGGSLGRNRRTQSCIPPAADLSTPSFWTPPPPPLHPSNPAAVVRSPRNSGDSADAASAGRRSIDDRFRSAAGSPWELVRLADSRGFPISPSRSGSPPAQLGFFEDSSVPDSDELTVAARKSLSLRMSHTSFRQAEPLPESDDVDVANIQLGHSELSRPGSSASQFTKNLVTDAQSSARPRTANPTASKRRSLLRQLNPISARVDANVASTNHNEVVSAAPPHHRHSRSESSNVAASIALSRSPALLERKLPTNTQPAAPQPSAGVRRTKKWWSAMLG</sequence>
<proteinExistence type="predicted"/>
<feature type="compositionally biased region" description="Low complexity" evidence="1">
    <location>
        <begin position="21"/>
        <end position="35"/>
    </location>
</feature>
<feature type="region of interest" description="Disordered" evidence="1">
    <location>
        <begin position="1085"/>
        <end position="1106"/>
    </location>
</feature>
<evidence type="ECO:0000256" key="1">
    <source>
        <dbReference type="SAM" id="MobiDB-lite"/>
    </source>
</evidence>
<accession>A0A9W8LUE7</accession>
<dbReference type="EMBL" id="JANBUO010000004">
    <property type="protein sequence ID" value="KAJ2809368.1"/>
    <property type="molecule type" value="Genomic_DNA"/>
</dbReference>
<evidence type="ECO:0000313" key="3">
    <source>
        <dbReference type="Proteomes" id="UP001140094"/>
    </source>
</evidence>
<feature type="region of interest" description="Disordered" evidence="1">
    <location>
        <begin position="70"/>
        <end position="330"/>
    </location>
</feature>
<comment type="caution">
    <text evidence="2">The sequence shown here is derived from an EMBL/GenBank/DDBJ whole genome shotgun (WGS) entry which is preliminary data.</text>
</comment>
<feature type="region of interest" description="Disordered" evidence="1">
    <location>
        <begin position="15"/>
        <end position="58"/>
    </location>
</feature>
<feature type="compositionally biased region" description="Low complexity" evidence="1">
    <location>
        <begin position="627"/>
        <end position="645"/>
    </location>
</feature>
<feature type="compositionally biased region" description="Low complexity" evidence="1">
    <location>
        <begin position="759"/>
        <end position="769"/>
    </location>
</feature>
<feature type="compositionally biased region" description="Low complexity" evidence="1">
    <location>
        <begin position="257"/>
        <end position="276"/>
    </location>
</feature>
<feature type="compositionally biased region" description="Low complexity" evidence="1">
    <location>
        <begin position="126"/>
        <end position="136"/>
    </location>
</feature>
<gene>
    <name evidence="2" type="ORF">H4R20_000178</name>
</gene>
<feature type="compositionally biased region" description="Low complexity" evidence="1">
    <location>
        <begin position="148"/>
        <end position="164"/>
    </location>
</feature>
<feature type="region of interest" description="Disordered" evidence="1">
    <location>
        <begin position="1159"/>
        <end position="1191"/>
    </location>
</feature>
<protein>
    <submittedName>
        <fullName evidence="2">Uncharacterized protein</fullName>
    </submittedName>
</protein>
<feature type="compositionally biased region" description="Basic and acidic residues" evidence="1">
    <location>
        <begin position="137"/>
        <end position="147"/>
    </location>
</feature>
<feature type="compositionally biased region" description="Basic residues" evidence="1">
    <location>
        <begin position="739"/>
        <end position="749"/>
    </location>
</feature>
<feature type="compositionally biased region" description="Polar residues" evidence="1">
    <location>
        <begin position="848"/>
        <end position="858"/>
    </location>
</feature>
<keyword evidence="3" id="KW-1185">Reference proteome</keyword>
<feature type="compositionally biased region" description="Acidic residues" evidence="1">
    <location>
        <begin position="775"/>
        <end position="784"/>
    </location>
</feature>
<dbReference type="OrthoDB" id="5599102at2759"/>
<feature type="compositionally biased region" description="Acidic residues" evidence="1">
    <location>
        <begin position="825"/>
        <end position="835"/>
    </location>
</feature>
<evidence type="ECO:0000313" key="2">
    <source>
        <dbReference type="EMBL" id="KAJ2809368.1"/>
    </source>
</evidence>